<organism evidence="1">
    <name type="scientific">Solibacter usitatus (strain Ellin6076)</name>
    <dbReference type="NCBI Taxonomy" id="234267"/>
    <lineage>
        <taxon>Bacteria</taxon>
        <taxon>Pseudomonadati</taxon>
        <taxon>Acidobacteriota</taxon>
        <taxon>Terriglobia</taxon>
        <taxon>Bryobacterales</taxon>
        <taxon>Solibacteraceae</taxon>
        <taxon>Candidatus Solibacter</taxon>
    </lineage>
</organism>
<dbReference type="InterPro" id="IPR021409">
    <property type="entry name" value="DUF3047"/>
</dbReference>
<dbReference type="KEGG" id="sus:Acid_5452"/>
<proteinExistence type="predicted"/>
<evidence type="ECO:0008006" key="2">
    <source>
        <dbReference type="Google" id="ProtNLM"/>
    </source>
</evidence>
<name>Q01VB6_SOLUE</name>
<dbReference type="InParanoid" id="Q01VB6"/>
<dbReference type="eggNOG" id="ENOG502ZQ5C">
    <property type="taxonomic scope" value="Bacteria"/>
</dbReference>
<gene>
    <name evidence="1" type="ordered locus">Acid_5452</name>
</gene>
<sequence>MPSDWQIKINHGKPDISVCNEGESCLHLRSDKSSFALEHRVDLDPAEMPFLTWRWKVAQLPAGGDFRHASTDDQAAQVLVAFDDKRILTYIWDSNAPKGTIQSASNIPLVRIYAVVCQSGAGEANKWIAESRNVAADYERAFGRPAPRVKGLRLQINSQHTGTVAESYFGEVAFRSIQQ</sequence>
<reference evidence="1" key="1">
    <citation type="submission" date="2006-10" db="EMBL/GenBank/DDBJ databases">
        <title>Complete sequence of Solibacter usitatus Ellin6076.</title>
        <authorList>
            <consortium name="US DOE Joint Genome Institute"/>
            <person name="Copeland A."/>
            <person name="Lucas S."/>
            <person name="Lapidus A."/>
            <person name="Barry K."/>
            <person name="Detter J.C."/>
            <person name="Glavina del Rio T."/>
            <person name="Hammon N."/>
            <person name="Israni S."/>
            <person name="Dalin E."/>
            <person name="Tice H."/>
            <person name="Pitluck S."/>
            <person name="Thompson L.S."/>
            <person name="Brettin T."/>
            <person name="Bruce D."/>
            <person name="Han C."/>
            <person name="Tapia R."/>
            <person name="Gilna P."/>
            <person name="Schmutz J."/>
            <person name="Larimer F."/>
            <person name="Land M."/>
            <person name="Hauser L."/>
            <person name="Kyrpides N."/>
            <person name="Mikhailova N."/>
            <person name="Janssen P.H."/>
            <person name="Kuske C.R."/>
            <person name="Richardson P."/>
        </authorList>
    </citation>
    <scope>NUCLEOTIDE SEQUENCE</scope>
    <source>
        <strain evidence="1">Ellin6076</strain>
    </source>
</reference>
<dbReference type="HOGENOM" id="CLU_1502509_0_0_0"/>
<protein>
    <recommendedName>
        <fullName evidence="2">DUF3047 domain-containing protein</fullName>
    </recommendedName>
</protein>
<dbReference type="Pfam" id="PF11249">
    <property type="entry name" value="DUF3047"/>
    <property type="match status" value="1"/>
</dbReference>
<dbReference type="STRING" id="234267.Acid_5452"/>
<dbReference type="EMBL" id="CP000473">
    <property type="protein sequence ID" value="ABJ86399.1"/>
    <property type="molecule type" value="Genomic_DNA"/>
</dbReference>
<dbReference type="AlphaFoldDB" id="Q01VB6"/>
<accession>Q01VB6</accession>
<evidence type="ECO:0000313" key="1">
    <source>
        <dbReference type="EMBL" id="ABJ86399.1"/>
    </source>
</evidence>